<accession>A0A4D4JX69</accession>
<evidence type="ECO:0000256" key="1">
    <source>
        <dbReference type="SAM" id="MobiDB-lite"/>
    </source>
</evidence>
<feature type="compositionally biased region" description="Basic and acidic residues" evidence="1">
    <location>
        <begin position="137"/>
        <end position="148"/>
    </location>
</feature>
<feature type="compositionally biased region" description="Basic and acidic residues" evidence="1">
    <location>
        <begin position="49"/>
        <end position="58"/>
    </location>
</feature>
<sequence>MASDPAITARASSARTRKGLVRLFWRLFRRLFRRFNTSLRQARRGSGPRGRDGGKGDGSRQVPAGGVVIRWARALAEVVVADPGLGRAADGTRVVRVGTGVGALGARGRRGRIEHRNGSRGHRNGSRARGIGGQRQQDGEERDERPRERVNCGRGAAGCWAHAPSPSCGVLDSCRVLGVGCRSGAPAGEWTTSPGRRCGAGVRVR</sequence>
<organism evidence="2 3">
    <name type="scientific">Streptomyces antimycoticus</name>
    <dbReference type="NCBI Taxonomy" id="68175"/>
    <lineage>
        <taxon>Bacteria</taxon>
        <taxon>Bacillati</taxon>
        <taxon>Actinomycetota</taxon>
        <taxon>Actinomycetes</taxon>
        <taxon>Kitasatosporales</taxon>
        <taxon>Streptomycetaceae</taxon>
        <taxon>Streptomyces</taxon>
        <taxon>Streptomyces violaceusniger group</taxon>
    </lineage>
</organism>
<reference evidence="2 3" key="1">
    <citation type="journal article" date="2020" name="Int. J. Syst. Evol. Microbiol.">
        <title>Reclassification of Streptomyces castelarensis and Streptomyces sporoclivatus as later heterotypic synonyms of Streptomyces antimycoticus.</title>
        <authorList>
            <person name="Komaki H."/>
            <person name="Tamura T."/>
        </authorList>
    </citation>
    <scope>NUCLEOTIDE SEQUENCE [LARGE SCALE GENOMIC DNA]</scope>
    <source>
        <strain evidence="2 3">NBRC 12839</strain>
    </source>
</reference>
<feature type="region of interest" description="Disordered" evidence="1">
    <location>
        <begin position="106"/>
        <end position="148"/>
    </location>
</feature>
<protein>
    <submittedName>
        <fullName evidence="2">Uncharacterized protein</fullName>
    </submittedName>
</protein>
<feature type="region of interest" description="Disordered" evidence="1">
    <location>
        <begin position="39"/>
        <end position="62"/>
    </location>
</feature>
<name>A0A4D4JX69_9ACTN</name>
<proteinExistence type="predicted"/>
<comment type="caution">
    <text evidence="2">The sequence shown here is derived from an EMBL/GenBank/DDBJ whole genome shotgun (WGS) entry which is preliminary data.</text>
</comment>
<gene>
    <name evidence="2" type="ORF">SANT12839_023030</name>
</gene>
<dbReference type="AlphaFoldDB" id="A0A4D4JX69"/>
<dbReference type="EMBL" id="BJHV01000001">
    <property type="protein sequence ID" value="GDY41421.1"/>
    <property type="molecule type" value="Genomic_DNA"/>
</dbReference>
<feature type="compositionally biased region" description="Basic residues" evidence="1">
    <location>
        <begin position="107"/>
        <end position="126"/>
    </location>
</feature>
<evidence type="ECO:0000313" key="2">
    <source>
        <dbReference type="EMBL" id="GDY41421.1"/>
    </source>
</evidence>
<evidence type="ECO:0000313" key="3">
    <source>
        <dbReference type="Proteomes" id="UP000299290"/>
    </source>
</evidence>
<dbReference type="Proteomes" id="UP000299290">
    <property type="component" value="Unassembled WGS sequence"/>
</dbReference>
<keyword evidence="3" id="KW-1185">Reference proteome</keyword>